<accession>A0A140F2Z7</accession>
<dbReference type="InterPro" id="IPR001865">
    <property type="entry name" value="Ribosomal_uS2"/>
</dbReference>
<dbReference type="Pfam" id="PF00318">
    <property type="entry name" value="Ribosomal_S2"/>
    <property type="match status" value="2"/>
</dbReference>
<dbReference type="HAMAP" id="MF_00291_B">
    <property type="entry name" value="Ribosomal_uS2_B"/>
    <property type="match status" value="1"/>
</dbReference>
<dbReference type="InterPro" id="IPR023591">
    <property type="entry name" value="Ribosomal_uS2_flav_dom_sf"/>
</dbReference>
<proteinExistence type="inferred from homology"/>
<evidence type="ECO:0000313" key="2">
    <source>
        <dbReference type="EMBL" id="AML60781.1"/>
    </source>
</evidence>
<evidence type="ECO:0000256" key="1">
    <source>
        <dbReference type="ARBA" id="ARBA00006242"/>
    </source>
</evidence>
<keyword evidence="2" id="KW-0687">Ribonucleoprotein</keyword>
<dbReference type="InterPro" id="IPR005706">
    <property type="entry name" value="Ribosomal_uS2_bac/mit/plastid"/>
</dbReference>
<dbReference type="GO" id="GO:0006412">
    <property type="term" value="P:translation"/>
    <property type="evidence" value="ECO:0007669"/>
    <property type="project" value="InterPro"/>
</dbReference>
<dbReference type="PANTHER" id="PTHR12534">
    <property type="entry name" value="30S RIBOSOMAL PROTEIN S2 PROKARYOTIC AND ORGANELLAR"/>
    <property type="match status" value="1"/>
</dbReference>
<gene>
    <name evidence="2" type="primary">rps2</name>
</gene>
<reference evidence="2" key="1">
    <citation type="journal article" date="2016" name="Genome Biol. Evol.">
        <title>A Comparative Analysis of Mitochondrial Genomes in Eustigmatophyte Algae.</title>
        <authorList>
            <person name="Sevcikova T."/>
            <person name="Klimes V."/>
            <person name="Zbrankova V."/>
            <person name="Strnad H."/>
            <person name="Hroudova M."/>
            <person name="Vlcek C."/>
            <person name="Elias M."/>
        </authorList>
    </citation>
    <scope>NUCLEOTIDE SEQUENCE</scope>
    <source>
        <strain evidence="2">MarTras 21</strain>
    </source>
</reference>
<dbReference type="EMBL" id="KU501222">
    <property type="protein sequence ID" value="AML60781.1"/>
    <property type="molecule type" value="Genomic_DNA"/>
</dbReference>
<dbReference type="Gene3D" id="3.40.50.10490">
    <property type="entry name" value="Glucose-6-phosphate isomerase like protein, domain 1"/>
    <property type="match status" value="1"/>
</dbReference>
<dbReference type="PRINTS" id="PR00395">
    <property type="entry name" value="RIBOSOMALS2"/>
</dbReference>
<protein>
    <submittedName>
        <fullName evidence="2">30S ribosomal protein S2</fullName>
    </submittedName>
</protein>
<dbReference type="SUPFAM" id="SSF52313">
    <property type="entry name" value="Ribosomal protein S2"/>
    <property type="match status" value="1"/>
</dbReference>
<organism evidence="2">
    <name type="scientific">Monodopsis sp. MarTras21</name>
    <dbReference type="NCBI Taxonomy" id="1745953"/>
    <lineage>
        <taxon>Eukaryota</taxon>
        <taxon>Sar</taxon>
        <taxon>Stramenopiles</taxon>
        <taxon>Ochrophyta</taxon>
        <taxon>Eustigmatophyceae</taxon>
        <taxon>Eustigmatales</taxon>
        <taxon>Monodopsidaceae</taxon>
        <taxon>Monodopsis</taxon>
    </lineage>
</organism>
<dbReference type="AlphaFoldDB" id="A0A140F2Z7"/>
<dbReference type="CDD" id="cd01425">
    <property type="entry name" value="RPS2"/>
    <property type="match status" value="1"/>
</dbReference>
<dbReference type="GO" id="GO:0005763">
    <property type="term" value="C:mitochondrial small ribosomal subunit"/>
    <property type="evidence" value="ECO:0007669"/>
    <property type="project" value="TreeGrafter"/>
</dbReference>
<sequence length="225" mass="26360">MKNLQKNLNQFVTQKFVYYGLHLGSIKLKWNPEFKPFLTSFRNKFCLINLNFTLYYLKRTLKVLLKVVMARKKILFVGSPVGLEKEFARLCLRNKHYFLDRGLYGFFSDYKKKYYQQGKLIEQSPALIVLFEPLENSMVLDEIKSLDIPIIAFINSDDDYSLIDYFIPANVKSQKGGLFVYNLFHHLFLIESLNSFSSASKLKSKKQAEISKITRPLKKNLNITK</sequence>
<geneLocation type="mitochondrion" evidence="2"/>
<keyword evidence="2" id="KW-0689">Ribosomal protein</keyword>
<comment type="similarity">
    <text evidence="1">Belongs to the universal ribosomal protein uS2 family.</text>
</comment>
<keyword evidence="2" id="KW-0496">Mitochondrion</keyword>
<dbReference type="GO" id="GO:0003735">
    <property type="term" value="F:structural constituent of ribosome"/>
    <property type="evidence" value="ECO:0007669"/>
    <property type="project" value="InterPro"/>
</dbReference>
<dbReference type="PANTHER" id="PTHR12534:SF0">
    <property type="entry name" value="SMALL RIBOSOMAL SUBUNIT PROTEIN US2M"/>
    <property type="match status" value="1"/>
</dbReference>
<name>A0A140F2Z7_9STRA</name>